<keyword evidence="2" id="KW-1185">Reference proteome</keyword>
<protein>
    <submittedName>
        <fullName evidence="1">Uncharacterized protein</fullName>
    </submittedName>
</protein>
<organism evidence="1 2">
    <name type="scientific">Penicillium angulare</name>
    <dbReference type="NCBI Taxonomy" id="116970"/>
    <lineage>
        <taxon>Eukaryota</taxon>
        <taxon>Fungi</taxon>
        <taxon>Dikarya</taxon>
        <taxon>Ascomycota</taxon>
        <taxon>Pezizomycotina</taxon>
        <taxon>Eurotiomycetes</taxon>
        <taxon>Eurotiomycetidae</taxon>
        <taxon>Eurotiales</taxon>
        <taxon>Aspergillaceae</taxon>
        <taxon>Penicillium</taxon>
    </lineage>
</organism>
<reference evidence="1" key="1">
    <citation type="submission" date="2022-11" db="EMBL/GenBank/DDBJ databases">
        <authorList>
            <person name="Petersen C."/>
        </authorList>
    </citation>
    <scope>NUCLEOTIDE SEQUENCE</scope>
    <source>
        <strain evidence="1">IBT 30069</strain>
    </source>
</reference>
<evidence type="ECO:0000313" key="1">
    <source>
        <dbReference type="EMBL" id="KAJ5113996.1"/>
    </source>
</evidence>
<comment type="caution">
    <text evidence="1">The sequence shown here is derived from an EMBL/GenBank/DDBJ whole genome shotgun (WGS) entry which is preliminary data.</text>
</comment>
<proteinExistence type="predicted"/>
<accession>A0A9W9G8D8</accession>
<evidence type="ECO:0000313" key="2">
    <source>
        <dbReference type="Proteomes" id="UP001149165"/>
    </source>
</evidence>
<gene>
    <name evidence="1" type="ORF">N7456_002530</name>
</gene>
<name>A0A9W9G8D8_9EURO</name>
<dbReference type="EMBL" id="JAPQKH010000002">
    <property type="protein sequence ID" value="KAJ5113996.1"/>
    <property type="molecule type" value="Genomic_DNA"/>
</dbReference>
<sequence>MPQLNLNLEELQAVVRSGPPRRAVFLRIVGGPMASIIAPEDPNGQAREDFTSLELVADIVKTVNPEDYTPFGGRLSEKDTSGMWDKPMVPALSYWTVDFGNNIGLLGVRTGRGMIVVDYVCFARDKKWYAHPTPVFLALYHRTEGSIDTLRHIFFNDVWGLKERYALRTFESDAVHTWVRHSPGWDALSHTQTFNIVNNIIDGAFPPATRRISQIVAIQHPYRKSWDFRFDIEAF</sequence>
<dbReference type="AlphaFoldDB" id="A0A9W9G8D8"/>
<dbReference type="Proteomes" id="UP001149165">
    <property type="component" value="Unassembled WGS sequence"/>
</dbReference>
<reference evidence="1" key="2">
    <citation type="journal article" date="2023" name="IMA Fungus">
        <title>Comparative genomic study of the Penicillium genus elucidates a diverse pangenome and 15 lateral gene transfer events.</title>
        <authorList>
            <person name="Petersen C."/>
            <person name="Sorensen T."/>
            <person name="Nielsen M.R."/>
            <person name="Sondergaard T.E."/>
            <person name="Sorensen J.L."/>
            <person name="Fitzpatrick D.A."/>
            <person name="Frisvad J.C."/>
            <person name="Nielsen K.L."/>
        </authorList>
    </citation>
    <scope>NUCLEOTIDE SEQUENCE</scope>
    <source>
        <strain evidence="1">IBT 30069</strain>
    </source>
</reference>